<proteinExistence type="inferred from homology"/>
<dbReference type="Gene3D" id="1.10.3470.10">
    <property type="entry name" value="ABC transporter involved in vitamin B12 uptake, BtuC"/>
    <property type="match status" value="1"/>
</dbReference>
<feature type="transmembrane region" description="Helical" evidence="8">
    <location>
        <begin position="200"/>
        <end position="223"/>
    </location>
</feature>
<accession>A0A7K1FL91</accession>
<evidence type="ECO:0000256" key="7">
    <source>
        <dbReference type="ARBA" id="ARBA00023136"/>
    </source>
</evidence>
<evidence type="ECO:0000256" key="4">
    <source>
        <dbReference type="ARBA" id="ARBA00022475"/>
    </source>
</evidence>
<dbReference type="AlphaFoldDB" id="A0A7K1FL91"/>
<dbReference type="EMBL" id="WLYK01000005">
    <property type="protein sequence ID" value="MTD14878.1"/>
    <property type="molecule type" value="Genomic_DNA"/>
</dbReference>
<feature type="transmembrane region" description="Helical" evidence="8">
    <location>
        <begin position="125"/>
        <end position="144"/>
    </location>
</feature>
<dbReference type="SUPFAM" id="SSF81345">
    <property type="entry name" value="ABC transporter involved in vitamin B12 uptake, BtuC"/>
    <property type="match status" value="1"/>
</dbReference>
<dbReference type="PANTHER" id="PTHR30472">
    <property type="entry name" value="FERRIC ENTEROBACTIN TRANSPORT SYSTEM PERMEASE PROTEIN"/>
    <property type="match status" value="1"/>
</dbReference>
<name>A0A7K1FL91_9ACTN</name>
<dbReference type="Pfam" id="PF01032">
    <property type="entry name" value="FecCD"/>
    <property type="match status" value="1"/>
</dbReference>
<protein>
    <submittedName>
        <fullName evidence="9">Iron chelate uptake ABC transporter family permease subunit</fullName>
    </submittedName>
</protein>
<organism evidence="9 10">
    <name type="scientific">Nakamurella alba</name>
    <dbReference type="NCBI Taxonomy" id="2665158"/>
    <lineage>
        <taxon>Bacteria</taxon>
        <taxon>Bacillati</taxon>
        <taxon>Actinomycetota</taxon>
        <taxon>Actinomycetes</taxon>
        <taxon>Nakamurellales</taxon>
        <taxon>Nakamurellaceae</taxon>
        <taxon>Nakamurella</taxon>
    </lineage>
</organism>
<reference evidence="9 10" key="1">
    <citation type="submission" date="2019-11" db="EMBL/GenBank/DDBJ databases">
        <authorList>
            <person name="Jiang L.-Q."/>
        </authorList>
    </citation>
    <scope>NUCLEOTIDE SEQUENCE [LARGE SCALE GENOMIC DNA]</scope>
    <source>
        <strain evidence="9 10">YIM 132087</strain>
    </source>
</reference>
<dbReference type="GO" id="GO:0022857">
    <property type="term" value="F:transmembrane transporter activity"/>
    <property type="evidence" value="ECO:0007669"/>
    <property type="project" value="InterPro"/>
</dbReference>
<evidence type="ECO:0000313" key="9">
    <source>
        <dbReference type="EMBL" id="MTD14878.1"/>
    </source>
</evidence>
<dbReference type="GO" id="GO:0005886">
    <property type="term" value="C:plasma membrane"/>
    <property type="evidence" value="ECO:0007669"/>
    <property type="project" value="UniProtKB-SubCell"/>
</dbReference>
<keyword evidence="5 8" id="KW-0812">Transmembrane</keyword>
<feature type="transmembrane region" description="Helical" evidence="8">
    <location>
        <begin position="15"/>
        <end position="36"/>
    </location>
</feature>
<evidence type="ECO:0000256" key="3">
    <source>
        <dbReference type="ARBA" id="ARBA00022448"/>
    </source>
</evidence>
<dbReference type="InterPro" id="IPR037294">
    <property type="entry name" value="ABC_BtuC-like"/>
</dbReference>
<keyword evidence="6 8" id="KW-1133">Transmembrane helix</keyword>
<keyword evidence="10" id="KW-1185">Reference proteome</keyword>
<dbReference type="CDD" id="cd06550">
    <property type="entry name" value="TM_ABC_iron-siderophores_like"/>
    <property type="match status" value="1"/>
</dbReference>
<feature type="transmembrane region" description="Helical" evidence="8">
    <location>
        <begin position="314"/>
        <end position="332"/>
    </location>
</feature>
<keyword evidence="4" id="KW-1003">Cell membrane</keyword>
<dbReference type="GO" id="GO:0033214">
    <property type="term" value="P:siderophore-iron import into cell"/>
    <property type="evidence" value="ECO:0007669"/>
    <property type="project" value="TreeGrafter"/>
</dbReference>
<evidence type="ECO:0000313" key="10">
    <source>
        <dbReference type="Proteomes" id="UP000460221"/>
    </source>
</evidence>
<feature type="transmembrane region" description="Helical" evidence="8">
    <location>
        <begin position="244"/>
        <end position="271"/>
    </location>
</feature>
<feature type="transmembrane region" description="Helical" evidence="8">
    <location>
        <begin position="291"/>
        <end position="309"/>
    </location>
</feature>
<keyword evidence="3" id="KW-0813">Transport</keyword>
<keyword evidence="7 8" id="KW-0472">Membrane</keyword>
<feature type="transmembrane region" description="Helical" evidence="8">
    <location>
        <begin position="156"/>
        <end position="180"/>
    </location>
</feature>
<comment type="subcellular location">
    <subcellularLocation>
        <location evidence="1">Cell membrane</location>
        <topology evidence="1">Multi-pass membrane protein</topology>
    </subcellularLocation>
</comment>
<feature type="transmembrane region" description="Helical" evidence="8">
    <location>
        <begin position="69"/>
        <end position="86"/>
    </location>
</feature>
<evidence type="ECO:0000256" key="8">
    <source>
        <dbReference type="SAM" id="Phobius"/>
    </source>
</evidence>
<comment type="similarity">
    <text evidence="2">Belongs to the binding-protein-dependent transport system permease family. FecCD subfamily.</text>
</comment>
<comment type="caution">
    <text evidence="9">The sequence shown here is derived from an EMBL/GenBank/DDBJ whole genome shotgun (WGS) entry which is preliminary data.</text>
</comment>
<gene>
    <name evidence="9" type="ORF">GIS00_13105</name>
</gene>
<dbReference type="Proteomes" id="UP000460221">
    <property type="component" value="Unassembled WGS sequence"/>
</dbReference>
<evidence type="ECO:0000256" key="2">
    <source>
        <dbReference type="ARBA" id="ARBA00007935"/>
    </source>
</evidence>
<evidence type="ECO:0000256" key="6">
    <source>
        <dbReference type="ARBA" id="ARBA00022989"/>
    </source>
</evidence>
<feature type="transmembrane region" description="Helical" evidence="8">
    <location>
        <begin position="98"/>
        <end position="119"/>
    </location>
</feature>
<evidence type="ECO:0000256" key="5">
    <source>
        <dbReference type="ARBA" id="ARBA00022692"/>
    </source>
</evidence>
<dbReference type="InterPro" id="IPR000522">
    <property type="entry name" value="ABC_transptr_permease_BtuC"/>
</dbReference>
<dbReference type="PANTHER" id="PTHR30472:SF1">
    <property type="entry name" value="FE(3+) DICITRATE TRANSPORT SYSTEM PERMEASE PROTEIN FECC-RELATED"/>
    <property type="match status" value="1"/>
</dbReference>
<evidence type="ECO:0000256" key="1">
    <source>
        <dbReference type="ARBA" id="ARBA00004651"/>
    </source>
</evidence>
<sequence>MTPAAATPVTRRRRAAWAVPLMVIGILLAVVAGLAIGTNPISPVRVLAGLFGDDPEARTVVIGNRMPRVVLAIVIGAALGLAGHLMQSLTRNPLADPGLLGIQAGASAAVVSAIAFFGITNPGGYAWFALVGAAAGALVGYGLAAVGRGSASPVRLILAGTAISGALYSYVSGVLIVQPFTFSAFRFWEIGSLTTRDLSVTGGVLWFVVPGILLALALAAPLNGLALGHETAIALGVRTVRTQVLALVAVVLLTGGATAAVGPVAFIGLAVPHLSRALVGPDHRKGLPMSILAGILMLQLADVVGRVIAWPQEIGAGIVAAVVGAPVLVYLVRTGKVGRL</sequence>